<keyword evidence="3" id="KW-1185">Reference proteome</keyword>
<dbReference type="KEGG" id="mbai:MB901379_00765"/>
<dbReference type="AlphaFoldDB" id="A0A447G9R9"/>
<evidence type="ECO:0000313" key="3">
    <source>
        <dbReference type="Proteomes" id="UP000269998"/>
    </source>
</evidence>
<name>A0A447G9R9_9MYCO</name>
<dbReference type="Proteomes" id="UP000269998">
    <property type="component" value="Chromosome"/>
</dbReference>
<dbReference type="EMBL" id="LR130759">
    <property type="protein sequence ID" value="VDM87230.1"/>
    <property type="molecule type" value="Genomic_DNA"/>
</dbReference>
<proteinExistence type="predicted"/>
<sequence precursor="true">MRRVVLVSLLVAACVGAPAPARSFAAAGCPPGGPPPPVDANERQVGDLDGDGRPDTLWIGLLPKSDGSLERLVGISTASGTNTAQPILSASPIPLRALAIDAENNGAHQVIVSDGRSAGLYAFAECRLQTVVASHDGQPFRFDLENLAGNGTGIGCSKLGAGRRLVGLQALQDGELWTVRRTEINLNGTLATIGRSDTLTAVSAQDPVVTSAETISCGDLTIDQDGVQQP</sequence>
<evidence type="ECO:0000256" key="1">
    <source>
        <dbReference type="SAM" id="SignalP"/>
    </source>
</evidence>
<dbReference type="InterPro" id="IPR028994">
    <property type="entry name" value="Integrin_alpha_N"/>
</dbReference>
<organism evidence="2 3">
    <name type="scientific">Mycobacterium basiliense</name>
    <dbReference type="NCBI Taxonomy" id="2094119"/>
    <lineage>
        <taxon>Bacteria</taxon>
        <taxon>Bacillati</taxon>
        <taxon>Actinomycetota</taxon>
        <taxon>Actinomycetes</taxon>
        <taxon>Mycobacteriales</taxon>
        <taxon>Mycobacteriaceae</taxon>
        <taxon>Mycobacterium</taxon>
    </lineage>
</organism>
<dbReference type="SUPFAM" id="SSF69318">
    <property type="entry name" value="Integrin alpha N-terminal domain"/>
    <property type="match status" value="1"/>
</dbReference>
<evidence type="ECO:0008006" key="4">
    <source>
        <dbReference type="Google" id="ProtNLM"/>
    </source>
</evidence>
<evidence type="ECO:0000313" key="2">
    <source>
        <dbReference type="EMBL" id="VDM87230.1"/>
    </source>
</evidence>
<feature type="signal peptide" evidence="1">
    <location>
        <begin position="1"/>
        <end position="21"/>
    </location>
</feature>
<dbReference type="RefSeq" id="WP_158015422.1">
    <property type="nucleotide sequence ID" value="NZ_CBCSKE010000040.1"/>
</dbReference>
<dbReference type="OrthoDB" id="4711865at2"/>
<gene>
    <name evidence="2" type="ORF">MB901379_00765</name>
</gene>
<feature type="chain" id="PRO_5019476863" description="FG-GAP repeat" evidence="1">
    <location>
        <begin position="22"/>
        <end position="230"/>
    </location>
</feature>
<reference evidence="3" key="1">
    <citation type="submission" date="2018-02" db="EMBL/GenBank/DDBJ databases">
        <authorList>
            <person name="Seth-Smith MB H."/>
            <person name="Seth-Smith H."/>
        </authorList>
    </citation>
    <scope>NUCLEOTIDE SEQUENCE [LARGE SCALE GENOMIC DNA]</scope>
</reference>
<keyword evidence="1" id="KW-0732">Signal</keyword>
<protein>
    <recommendedName>
        <fullName evidence="4">FG-GAP repeat</fullName>
    </recommendedName>
</protein>
<accession>A0A447G9R9</accession>